<evidence type="ECO:0000256" key="1">
    <source>
        <dbReference type="SAM" id="MobiDB-lite"/>
    </source>
</evidence>
<comment type="caution">
    <text evidence="2">The sequence shown here is derived from an EMBL/GenBank/DDBJ whole genome shotgun (WGS) entry which is preliminary data.</text>
</comment>
<dbReference type="Proteomes" id="UP001172673">
    <property type="component" value="Unassembled WGS sequence"/>
</dbReference>
<protein>
    <submittedName>
        <fullName evidence="2">Uncharacterized protein</fullName>
    </submittedName>
</protein>
<keyword evidence="3" id="KW-1185">Reference proteome</keyword>
<organism evidence="2 3">
    <name type="scientific">Cladophialophora chaetospira</name>
    <dbReference type="NCBI Taxonomy" id="386627"/>
    <lineage>
        <taxon>Eukaryota</taxon>
        <taxon>Fungi</taxon>
        <taxon>Dikarya</taxon>
        <taxon>Ascomycota</taxon>
        <taxon>Pezizomycotina</taxon>
        <taxon>Eurotiomycetes</taxon>
        <taxon>Chaetothyriomycetidae</taxon>
        <taxon>Chaetothyriales</taxon>
        <taxon>Herpotrichiellaceae</taxon>
        <taxon>Cladophialophora</taxon>
    </lineage>
</organism>
<feature type="region of interest" description="Disordered" evidence="1">
    <location>
        <begin position="1"/>
        <end position="28"/>
    </location>
</feature>
<name>A0AA38X6H1_9EURO</name>
<sequence>MFPKVTLPYHGRNTLHNNNNNNNNIESTQGHNEIVHPRLRRLSSSHTHPRCCSKCHMRVPSQEHLPPLIRHSSTSSEEEWDGFCPDIPMPSDLTHSLSRHSLQRRHSGLCPKTVSHHERKNSCGSPVQMLVKEHAAEFGHHQKDCNCEMIIPQENLDERYGLLKEREQIRPKRDSLDQEAAGRLAEIMRGELVSDLKARQRMQ</sequence>
<gene>
    <name evidence="2" type="ORF">H2200_007732</name>
</gene>
<accession>A0AA38X6H1</accession>
<proteinExistence type="predicted"/>
<dbReference type="AlphaFoldDB" id="A0AA38X6H1"/>
<reference evidence="2" key="1">
    <citation type="submission" date="2022-10" db="EMBL/GenBank/DDBJ databases">
        <title>Culturing micro-colonial fungi from biological soil crusts in the Mojave desert and describing Neophaeococcomyces mojavensis, and introducing the new genera and species Taxawa tesnikishii.</title>
        <authorList>
            <person name="Kurbessoian T."/>
            <person name="Stajich J.E."/>
        </authorList>
    </citation>
    <scope>NUCLEOTIDE SEQUENCE</scope>
    <source>
        <strain evidence="2">TK_41</strain>
    </source>
</reference>
<dbReference type="EMBL" id="JAPDRK010000011">
    <property type="protein sequence ID" value="KAJ9607654.1"/>
    <property type="molecule type" value="Genomic_DNA"/>
</dbReference>
<evidence type="ECO:0000313" key="3">
    <source>
        <dbReference type="Proteomes" id="UP001172673"/>
    </source>
</evidence>
<evidence type="ECO:0000313" key="2">
    <source>
        <dbReference type="EMBL" id="KAJ9607654.1"/>
    </source>
</evidence>